<keyword evidence="15" id="KW-1185">Reference proteome</keyword>
<keyword evidence="12" id="KW-0732">Signal</keyword>
<protein>
    <recommendedName>
        <fullName evidence="2">thioredoxin-dependent peroxiredoxin</fullName>
        <ecNumber evidence="2">1.11.1.24</ecNumber>
    </recommendedName>
    <alternativeName>
        <fullName evidence="8">Thioredoxin peroxidase</fullName>
    </alternativeName>
    <alternativeName>
        <fullName evidence="10">Thioredoxin-dependent peroxiredoxin Bcp</fullName>
    </alternativeName>
</protein>
<keyword evidence="7" id="KW-0676">Redox-active center</keyword>
<keyword evidence="3" id="KW-0575">Peroxidase</keyword>
<evidence type="ECO:0000256" key="11">
    <source>
        <dbReference type="ARBA" id="ARBA00049091"/>
    </source>
</evidence>
<dbReference type="InterPro" id="IPR013766">
    <property type="entry name" value="Thioredoxin_domain"/>
</dbReference>
<dbReference type="Pfam" id="PF00578">
    <property type="entry name" value="AhpC-TSA"/>
    <property type="match status" value="1"/>
</dbReference>
<dbReference type="RefSeq" id="WP_138615570.1">
    <property type="nucleotide sequence ID" value="NZ_VCAO01000001.1"/>
</dbReference>
<evidence type="ECO:0000313" key="15">
    <source>
        <dbReference type="Proteomes" id="UP000309668"/>
    </source>
</evidence>
<keyword evidence="6" id="KW-1015">Disulfide bond</keyword>
<feature type="signal peptide" evidence="12">
    <location>
        <begin position="1"/>
        <end position="25"/>
    </location>
</feature>
<evidence type="ECO:0000256" key="4">
    <source>
        <dbReference type="ARBA" id="ARBA00022862"/>
    </source>
</evidence>
<dbReference type="InterPro" id="IPR050924">
    <property type="entry name" value="Peroxiredoxin_BCP/PrxQ"/>
</dbReference>
<evidence type="ECO:0000256" key="8">
    <source>
        <dbReference type="ARBA" id="ARBA00032824"/>
    </source>
</evidence>
<evidence type="ECO:0000256" key="5">
    <source>
        <dbReference type="ARBA" id="ARBA00023002"/>
    </source>
</evidence>
<evidence type="ECO:0000256" key="7">
    <source>
        <dbReference type="ARBA" id="ARBA00023284"/>
    </source>
</evidence>
<dbReference type="SUPFAM" id="SSF52833">
    <property type="entry name" value="Thioredoxin-like"/>
    <property type="match status" value="1"/>
</dbReference>
<name>A0A5S3P923_9SPHN</name>
<evidence type="ECO:0000256" key="12">
    <source>
        <dbReference type="SAM" id="SignalP"/>
    </source>
</evidence>
<dbReference type="EMBL" id="VCAO01000001">
    <property type="protein sequence ID" value="TMM50009.1"/>
    <property type="molecule type" value="Genomic_DNA"/>
</dbReference>
<sequence>MTRTRKAIAASLAAVLAFATTPSFAALKGGAQAPLFTASGAMAGKPITVDLAKALKRGPVVLYFFPAAFTGGCNIEAQAFANAMDGFRKAGATVIGMTAGNTDQLAAFSAEKCAGKFAVAAATPKLIASYDVALTKADGSKTDWSDRTTYVIGQDGRIAFSYSNLKPNEHVAKALAAVRGLAYN</sequence>
<evidence type="ECO:0000256" key="2">
    <source>
        <dbReference type="ARBA" id="ARBA00013017"/>
    </source>
</evidence>
<evidence type="ECO:0000256" key="1">
    <source>
        <dbReference type="ARBA" id="ARBA00003330"/>
    </source>
</evidence>
<feature type="chain" id="PRO_5024309429" description="thioredoxin-dependent peroxiredoxin" evidence="12">
    <location>
        <begin position="26"/>
        <end position="184"/>
    </location>
</feature>
<dbReference type="EC" id="1.11.1.24" evidence="2"/>
<keyword evidence="5" id="KW-0560">Oxidoreductase</keyword>
<dbReference type="GO" id="GO:0034599">
    <property type="term" value="P:cellular response to oxidative stress"/>
    <property type="evidence" value="ECO:0007669"/>
    <property type="project" value="TreeGrafter"/>
</dbReference>
<accession>A0A5S3P923</accession>
<dbReference type="Gene3D" id="3.40.30.10">
    <property type="entry name" value="Glutaredoxin"/>
    <property type="match status" value="1"/>
</dbReference>
<evidence type="ECO:0000256" key="10">
    <source>
        <dbReference type="ARBA" id="ARBA00042639"/>
    </source>
</evidence>
<comment type="catalytic activity">
    <reaction evidence="11">
        <text>a hydroperoxide + [thioredoxin]-dithiol = an alcohol + [thioredoxin]-disulfide + H2O</text>
        <dbReference type="Rhea" id="RHEA:62620"/>
        <dbReference type="Rhea" id="RHEA-COMP:10698"/>
        <dbReference type="Rhea" id="RHEA-COMP:10700"/>
        <dbReference type="ChEBI" id="CHEBI:15377"/>
        <dbReference type="ChEBI" id="CHEBI:29950"/>
        <dbReference type="ChEBI" id="CHEBI:30879"/>
        <dbReference type="ChEBI" id="CHEBI:35924"/>
        <dbReference type="ChEBI" id="CHEBI:50058"/>
        <dbReference type="EC" id="1.11.1.24"/>
    </reaction>
</comment>
<dbReference type="PANTHER" id="PTHR42801:SF4">
    <property type="entry name" value="AHPC_TSA FAMILY PROTEIN"/>
    <property type="match status" value="1"/>
</dbReference>
<organism evidence="14 15">
    <name type="scientific">Qipengyuania marisflavi</name>
    <dbReference type="NCBI Taxonomy" id="2486356"/>
    <lineage>
        <taxon>Bacteria</taxon>
        <taxon>Pseudomonadati</taxon>
        <taxon>Pseudomonadota</taxon>
        <taxon>Alphaproteobacteria</taxon>
        <taxon>Sphingomonadales</taxon>
        <taxon>Erythrobacteraceae</taxon>
        <taxon>Qipengyuania</taxon>
    </lineage>
</organism>
<dbReference type="PANTHER" id="PTHR42801">
    <property type="entry name" value="THIOREDOXIN-DEPENDENT PEROXIDE REDUCTASE"/>
    <property type="match status" value="1"/>
</dbReference>
<gene>
    <name evidence="14" type="ORF">FEV51_02070</name>
</gene>
<dbReference type="PROSITE" id="PS51352">
    <property type="entry name" value="THIOREDOXIN_2"/>
    <property type="match status" value="1"/>
</dbReference>
<reference evidence="14 15" key="1">
    <citation type="submission" date="2019-05" db="EMBL/GenBank/DDBJ databases">
        <title>Erythrobacter marisflavi sp. nov., isolated from isolated from water of an estuary environment.</title>
        <authorList>
            <person name="Yoon J.-H."/>
        </authorList>
    </citation>
    <scope>NUCLEOTIDE SEQUENCE [LARGE SCALE GENOMIC DNA]</scope>
    <source>
        <strain evidence="14 15">KEM-5</strain>
    </source>
</reference>
<proteinExistence type="inferred from homology"/>
<feature type="domain" description="Thioredoxin" evidence="13">
    <location>
        <begin position="27"/>
        <end position="180"/>
    </location>
</feature>
<keyword evidence="4" id="KW-0049">Antioxidant</keyword>
<evidence type="ECO:0000256" key="6">
    <source>
        <dbReference type="ARBA" id="ARBA00023157"/>
    </source>
</evidence>
<dbReference type="InterPro" id="IPR036249">
    <property type="entry name" value="Thioredoxin-like_sf"/>
</dbReference>
<evidence type="ECO:0000313" key="14">
    <source>
        <dbReference type="EMBL" id="TMM50009.1"/>
    </source>
</evidence>
<evidence type="ECO:0000259" key="13">
    <source>
        <dbReference type="PROSITE" id="PS51352"/>
    </source>
</evidence>
<comment type="function">
    <text evidence="1">Thiol-specific peroxidase that catalyzes the reduction of hydrogen peroxide and organic hydroperoxides to water and alcohols, respectively. Plays a role in cell protection against oxidative stress by detoxifying peroxides and as sensor of hydrogen peroxide-mediated signaling events.</text>
</comment>
<comment type="similarity">
    <text evidence="9">Belongs to the peroxiredoxin family. BCP/PrxQ subfamily.</text>
</comment>
<dbReference type="Proteomes" id="UP000309668">
    <property type="component" value="Unassembled WGS sequence"/>
</dbReference>
<dbReference type="AlphaFoldDB" id="A0A5S3P923"/>
<dbReference type="OrthoDB" id="5572803at2"/>
<dbReference type="CDD" id="cd03017">
    <property type="entry name" value="PRX_BCP"/>
    <property type="match status" value="1"/>
</dbReference>
<evidence type="ECO:0000256" key="9">
    <source>
        <dbReference type="ARBA" id="ARBA00038489"/>
    </source>
</evidence>
<dbReference type="GO" id="GO:0005737">
    <property type="term" value="C:cytoplasm"/>
    <property type="evidence" value="ECO:0007669"/>
    <property type="project" value="TreeGrafter"/>
</dbReference>
<dbReference type="InterPro" id="IPR000866">
    <property type="entry name" value="AhpC/TSA"/>
</dbReference>
<dbReference type="GO" id="GO:0008379">
    <property type="term" value="F:thioredoxin peroxidase activity"/>
    <property type="evidence" value="ECO:0007669"/>
    <property type="project" value="TreeGrafter"/>
</dbReference>
<dbReference type="GO" id="GO:0045454">
    <property type="term" value="P:cell redox homeostasis"/>
    <property type="evidence" value="ECO:0007669"/>
    <property type="project" value="TreeGrafter"/>
</dbReference>
<evidence type="ECO:0000256" key="3">
    <source>
        <dbReference type="ARBA" id="ARBA00022559"/>
    </source>
</evidence>
<comment type="caution">
    <text evidence="14">The sequence shown here is derived from an EMBL/GenBank/DDBJ whole genome shotgun (WGS) entry which is preliminary data.</text>
</comment>